<gene>
    <name evidence="3" type="ORF">FIESC28_04003</name>
</gene>
<reference evidence="3 4" key="1">
    <citation type="submission" date="2018-06" db="EMBL/GenBank/DDBJ databases">
        <title>Fusarium incarnatum-equiseti species complex species 28.</title>
        <authorList>
            <person name="Gardiner D.M."/>
        </authorList>
    </citation>
    <scope>NUCLEOTIDE SEQUENCE [LARGE SCALE GENOMIC DNA]</scope>
    <source>
        <strain evidence="3 4">FIESC_28</strain>
    </source>
</reference>
<feature type="compositionally biased region" description="Low complexity" evidence="1">
    <location>
        <begin position="184"/>
        <end position="226"/>
    </location>
</feature>
<accession>A0A366S1T0</accession>
<dbReference type="RefSeq" id="XP_031017852.1">
    <property type="nucleotide sequence ID" value="XM_031158152.1"/>
</dbReference>
<sequence length="305" mass="32993">MEHQQDPPDDASSTTLPQHRNKPRSYIDTSGKFYETIPPGLKPAATVPAWTSVYRDESGRTQTFERQQLTYIERAPADTAHRTGDLVGSTYAEIFTIILPPNSPASTDTTTSKSTKSTVVPSISILPHSPWWTQIDGTATTSESGESSSITQTSQSSASTSSIRSVQSTTLSQNTESPDATTISASSHNDPSSSSSDTTSSSWSDTTSSAEWSWPTESSIPEPSTSNAEWAGVIVGAVFAFMIIILILIAFVVRGRRNASSRENQNNINIRLDNGPFDHHHGPYNCPLAETNPGCVPQGWDDVRQ</sequence>
<feature type="compositionally biased region" description="Low complexity" evidence="1">
    <location>
        <begin position="104"/>
        <end position="125"/>
    </location>
</feature>
<feature type="transmembrane region" description="Helical" evidence="2">
    <location>
        <begin position="230"/>
        <end position="253"/>
    </location>
</feature>
<comment type="caution">
    <text evidence="3">The sequence shown here is derived from an EMBL/GenBank/DDBJ whole genome shotgun (WGS) entry which is preliminary data.</text>
</comment>
<keyword evidence="2" id="KW-0812">Transmembrane</keyword>
<feature type="region of interest" description="Disordered" evidence="1">
    <location>
        <begin position="1"/>
        <end position="38"/>
    </location>
</feature>
<keyword evidence="2" id="KW-0472">Membrane</keyword>
<feature type="compositionally biased region" description="Low complexity" evidence="1">
    <location>
        <begin position="137"/>
        <end position="170"/>
    </location>
</feature>
<evidence type="ECO:0000256" key="1">
    <source>
        <dbReference type="SAM" id="MobiDB-lite"/>
    </source>
</evidence>
<evidence type="ECO:0008006" key="5">
    <source>
        <dbReference type="Google" id="ProtNLM"/>
    </source>
</evidence>
<keyword evidence="2" id="KW-1133">Transmembrane helix</keyword>
<dbReference type="OrthoDB" id="5104498at2759"/>
<feature type="region of interest" description="Disordered" evidence="1">
    <location>
        <begin position="100"/>
        <end position="226"/>
    </location>
</feature>
<evidence type="ECO:0000313" key="3">
    <source>
        <dbReference type="EMBL" id="RBR23261.1"/>
    </source>
</evidence>
<name>A0A366S1T0_9HYPO</name>
<dbReference type="Proteomes" id="UP000253153">
    <property type="component" value="Unassembled WGS sequence"/>
</dbReference>
<dbReference type="AlphaFoldDB" id="A0A366S1T0"/>
<evidence type="ECO:0000313" key="4">
    <source>
        <dbReference type="Proteomes" id="UP000253153"/>
    </source>
</evidence>
<protein>
    <recommendedName>
        <fullName evidence="5">Mid2 domain-containing protein</fullName>
    </recommendedName>
</protein>
<keyword evidence="4" id="KW-1185">Reference proteome</keyword>
<proteinExistence type="predicted"/>
<feature type="compositionally biased region" description="Polar residues" evidence="1">
    <location>
        <begin position="171"/>
        <end position="183"/>
    </location>
</feature>
<evidence type="ECO:0000256" key="2">
    <source>
        <dbReference type="SAM" id="Phobius"/>
    </source>
</evidence>
<organism evidence="3 4">
    <name type="scientific">Fusarium coffeatum</name>
    <dbReference type="NCBI Taxonomy" id="231269"/>
    <lineage>
        <taxon>Eukaryota</taxon>
        <taxon>Fungi</taxon>
        <taxon>Dikarya</taxon>
        <taxon>Ascomycota</taxon>
        <taxon>Pezizomycotina</taxon>
        <taxon>Sordariomycetes</taxon>
        <taxon>Hypocreomycetidae</taxon>
        <taxon>Hypocreales</taxon>
        <taxon>Nectriaceae</taxon>
        <taxon>Fusarium</taxon>
        <taxon>Fusarium incarnatum-equiseti species complex</taxon>
    </lineage>
</organism>
<dbReference type="EMBL" id="QKXC01000079">
    <property type="protein sequence ID" value="RBR23261.1"/>
    <property type="molecule type" value="Genomic_DNA"/>
</dbReference>
<dbReference type="GeneID" id="41993448"/>